<dbReference type="PANTHER" id="PTHR34386">
    <property type="entry name" value="GLUTAREDOXIN"/>
    <property type="match status" value="1"/>
</dbReference>
<evidence type="ECO:0000313" key="2">
    <source>
        <dbReference type="EMBL" id="SDD75638.1"/>
    </source>
</evidence>
<sequence length="131" mass="14235">MQTLKTALLMLIVVLAGTVGGSLLTRWWFSTPEPLAVEVLSAPVAALEQLPRPVVFTLSTCPACAQLRRWMGDNAITYHELSVDTDAEAARLARELGIDSVPVLFTATHRVNGYVPEQLQTLLQAQPARAP</sequence>
<dbReference type="InterPro" id="IPR002109">
    <property type="entry name" value="Glutaredoxin"/>
</dbReference>
<dbReference type="EMBL" id="FNAG01000006">
    <property type="protein sequence ID" value="SDD75638.1"/>
    <property type="molecule type" value="Genomic_DNA"/>
</dbReference>
<keyword evidence="3" id="KW-1185">Reference proteome</keyword>
<dbReference type="RefSeq" id="WP_091242875.1">
    <property type="nucleotide sequence ID" value="NZ_FNAG01000006.1"/>
</dbReference>
<dbReference type="OrthoDB" id="8991911at2"/>
<evidence type="ECO:0000259" key="1">
    <source>
        <dbReference type="Pfam" id="PF00462"/>
    </source>
</evidence>
<dbReference type="InterPro" id="IPR051548">
    <property type="entry name" value="Grx-like_ET"/>
</dbReference>
<dbReference type="PANTHER" id="PTHR34386:SF1">
    <property type="entry name" value="GLUTAREDOXIN-LIKE PROTEIN NRDH"/>
    <property type="match status" value="1"/>
</dbReference>
<dbReference type="GO" id="GO:0045454">
    <property type="term" value="P:cell redox homeostasis"/>
    <property type="evidence" value="ECO:0007669"/>
    <property type="project" value="TreeGrafter"/>
</dbReference>
<dbReference type="Proteomes" id="UP000199603">
    <property type="component" value="Unassembled WGS sequence"/>
</dbReference>
<dbReference type="AlphaFoldDB" id="A0A1G6XBU7"/>
<gene>
    <name evidence="2" type="ORF">SAMN04488509_106153</name>
</gene>
<accession>A0A1G6XBU7</accession>
<evidence type="ECO:0000313" key="3">
    <source>
        <dbReference type="Proteomes" id="UP000199603"/>
    </source>
</evidence>
<dbReference type="STRING" id="265719.SAMN04488509_106153"/>
<name>A0A1G6XBU7_9GAMM</name>
<organism evidence="2 3">
    <name type="scientific">Aquimonas voraii</name>
    <dbReference type="NCBI Taxonomy" id="265719"/>
    <lineage>
        <taxon>Bacteria</taxon>
        <taxon>Pseudomonadati</taxon>
        <taxon>Pseudomonadota</taxon>
        <taxon>Gammaproteobacteria</taxon>
        <taxon>Lysobacterales</taxon>
        <taxon>Lysobacteraceae</taxon>
        <taxon>Aquimonas</taxon>
    </lineage>
</organism>
<dbReference type="GO" id="GO:0009055">
    <property type="term" value="F:electron transfer activity"/>
    <property type="evidence" value="ECO:0007669"/>
    <property type="project" value="TreeGrafter"/>
</dbReference>
<proteinExistence type="predicted"/>
<protein>
    <submittedName>
        <fullName evidence="2">Glutaredoxin</fullName>
    </submittedName>
</protein>
<dbReference type="Gene3D" id="3.40.30.10">
    <property type="entry name" value="Glutaredoxin"/>
    <property type="match status" value="1"/>
</dbReference>
<dbReference type="CDD" id="cd02976">
    <property type="entry name" value="NrdH"/>
    <property type="match status" value="1"/>
</dbReference>
<dbReference type="SUPFAM" id="SSF52833">
    <property type="entry name" value="Thioredoxin-like"/>
    <property type="match status" value="1"/>
</dbReference>
<feature type="domain" description="Glutaredoxin" evidence="1">
    <location>
        <begin position="54"/>
        <end position="106"/>
    </location>
</feature>
<dbReference type="Pfam" id="PF00462">
    <property type="entry name" value="Glutaredoxin"/>
    <property type="match status" value="1"/>
</dbReference>
<reference evidence="2 3" key="1">
    <citation type="submission" date="2016-10" db="EMBL/GenBank/DDBJ databases">
        <authorList>
            <person name="de Groot N.N."/>
        </authorList>
    </citation>
    <scope>NUCLEOTIDE SEQUENCE [LARGE SCALE GENOMIC DNA]</scope>
    <source>
        <strain evidence="2 3">DSM 16957</strain>
    </source>
</reference>
<dbReference type="InterPro" id="IPR036249">
    <property type="entry name" value="Thioredoxin-like_sf"/>
</dbReference>